<accession>A0ABT2TH55</accession>
<dbReference type="RefSeq" id="WP_158424320.1">
    <property type="nucleotide sequence ID" value="NZ_JAOQJQ010000001.1"/>
</dbReference>
<dbReference type="Proteomes" id="UP001652442">
    <property type="component" value="Unassembled WGS sequence"/>
</dbReference>
<dbReference type="SUPFAM" id="SSF159713">
    <property type="entry name" value="Dhaf3308-like"/>
    <property type="match status" value="1"/>
</dbReference>
<dbReference type="Gene3D" id="3.40.50.11590">
    <property type="match status" value="1"/>
</dbReference>
<name>A0ABT2TH55_9FIRM</name>
<evidence type="ECO:0000313" key="2">
    <source>
        <dbReference type="EMBL" id="MCU6761524.1"/>
    </source>
</evidence>
<organism evidence="2 3">
    <name type="scientific">Brotonthovivens ammoniilytica</name>
    <dbReference type="NCBI Taxonomy" id="2981725"/>
    <lineage>
        <taxon>Bacteria</taxon>
        <taxon>Bacillati</taxon>
        <taxon>Bacillota</taxon>
        <taxon>Clostridia</taxon>
        <taxon>Lachnospirales</taxon>
        <taxon>Lachnospiraceae</taxon>
        <taxon>Brotonthovivens</taxon>
    </lineage>
</organism>
<dbReference type="Pfam" id="PF04016">
    <property type="entry name" value="DUF364"/>
    <property type="match status" value="1"/>
</dbReference>
<feature type="domain" description="Putative heavy-metal chelation" evidence="1">
    <location>
        <begin position="139"/>
        <end position="231"/>
    </location>
</feature>
<keyword evidence="3" id="KW-1185">Reference proteome</keyword>
<evidence type="ECO:0000259" key="1">
    <source>
        <dbReference type="Pfam" id="PF04016"/>
    </source>
</evidence>
<dbReference type="InterPro" id="IPR007161">
    <property type="entry name" value="DUF364"/>
</dbReference>
<comment type="caution">
    <text evidence="2">The sequence shown here is derived from an EMBL/GenBank/DDBJ whole genome shotgun (WGS) entry which is preliminary data.</text>
</comment>
<evidence type="ECO:0000313" key="3">
    <source>
        <dbReference type="Proteomes" id="UP001652442"/>
    </source>
</evidence>
<protein>
    <submittedName>
        <fullName evidence="2">DUF364 domain-containing protein</fullName>
    </submittedName>
</protein>
<proteinExistence type="predicted"/>
<gene>
    <name evidence="2" type="ORF">OCV88_04105</name>
</gene>
<dbReference type="EMBL" id="JAOQJQ010000001">
    <property type="protein sequence ID" value="MCU6761524.1"/>
    <property type="molecule type" value="Genomic_DNA"/>
</dbReference>
<sequence length="247" mass="27409">MTKEALFQTLKEKFEKIVKEQGLLEKSVKVSCRALSPQEAIGDTERKDFPILSGRDIMIQAEFEGGIGQAFTNTPAVFGGSIKEVLELDILNNDYDRGIFIAVLNAVMRRFQMCEMSIHCKDNGPEDCAVKAADYLWETYGNIKIAQIGYQPAILERISQRFDQVRVLDLDPENVGDVRYGVEVLDGIKDYESTVLKWADLVLCTGSTLGNGSIVNFLDIGKEVLFYGTTAAGAAALMGWKRLCFAD</sequence>
<reference evidence="2 3" key="1">
    <citation type="journal article" date="2021" name="ISME Commun">
        <title>Automated analysis of genomic sequences facilitates high-throughput and comprehensive description of bacteria.</title>
        <authorList>
            <person name="Hitch T.C.A."/>
        </authorList>
    </citation>
    <scope>NUCLEOTIDE SEQUENCE [LARGE SCALE GENOMIC DNA]</scope>
    <source>
        <strain evidence="2 3">Sanger_109</strain>
    </source>
</reference>